<dbReference type="Proteomes" id="UP000198287">
    <property type="component" value="Unassembled WGS sequence"/>
</dbReference>
<feature type="transmembrane region" description="Helical" evidence="1">
    <location>
        <begin position="115"/>
        <end position="132"/>
    </location>
</feature>
<keyword evidence="3" id="KW-1185">Reference proteome</keyword>
<name>A0A226ESB2_FOLCA</name>
<keyword evidence="1" id="KW-0812">Transmembrane</keyword>
<gene>
    <name evidence="2" type="ORF">Fcan01_05054</name>
</gene>
<protein>
    <submittedName>
        <fullName evidence="2">Uncharacterized protein</fullName>
    </submittedName>
</protein>
<reference evidence="2 3" key="1">
    <citation type="submission" date="2015-12" db="EMBL/GenBank/DDBJ databases">
        <title>The genome of Folsomia candida.</title>
        <authorList>
            <person name="Faddeeva A."/>
            <person name="Derks M.F."/>
            <person name="Anvar Y."/>
            <person name="Smit S."/>
            <person name="Van Straalen N."/>
            <person name="Roelofs D."/>
        </authorList>
    </citation>
    <scope>NUCLEOTIDE SEQUENCE [LARGE SCALE GENOMIC DNA]</scope>
    <source>
        <strain evidence="2 3">VU population</strain>
        <tissue evidence="2">Whole body</tissue>
    </source>
</reference>
<feature type="transmembrane region" description="Helical" evidence="1">
    <location>
        <begin position="81"/>
        <end position="103"/>
    </location>
</feature>
<evidence type="ECO:0000313" key="2">
    <source>
        <dbReference type="EMBL" id="OXA60140.1"/>
    </source>
</evidence>
<comment type="caution">
    <text evidence="2">The sequence shown here is derived from an EMBL/GenBank/DDBJ whole genome shotgun (WGS) entry which is preliminary data.</text>
</comment>
<sequence>MCCGDNLQAQARNVARFEMVVCTFVLVFAAPTWVYMDMEYPDRSKDHAVLYAIFVGGATIELAVSTILYTGTEQDNISKCATWLSINVIGLIMCTVDTIITIISTLDLPQSLPKIIFNGLNYYFLFIVNSYMNEIKGNKQLPECSQPVLYL</sequence>
<keyword evidence="1" id="KW-1133">Transmembrane helix</keyword>
<accession>A0A226ESB2</accession>
<feature type="transmembrane region" description="Helical" evidence="1">
    <location>
        <begin position="17"/>
        <end position="36"/>
    </location>
</feature>
<evidence type="ECO:0000256" key="1">
    <source>
        <dbReference type="SAM" id="Phobius"/>
    </source>
</evidence>
<dbReference type="AlphaFoldDB" id="A0A226ESB2"/>
<evidence type="ECO:0000313" key="3">
    <source>
        <dbReference type="Proteomes" id="UP000198287"/>
    </source>
</evidence>
<organism evidence="2 3">
    <name type="scientific">Folsomia candida</name>
    <name type="common">Springtail</name>
    <dbReference type="NCBI Taxonomy" id="158441"/>
    <lineage>
        <taxon>Eukaryota</taxon>
        <taxon>Metazoa</taxon>
        <taxon>Ecdysozoa</taxon>
        <taxon>Arthropoda</taxon>
        <taxon>Hexapoda</taxon>
        <taxon>Collembola</taxon>
        <taxon>Entomobryomorpha</taxon>
        <taxon>Isotomoidea</taxon>
        <taxon>Isotomidae</taxon>
        <taxon>Proisotominae</taxon>
        <taxon>Folsomia</taxon>
    </lineage>
</organism>
<keyword evidence="1" id="KW-0472">Membrane</keyword>
<feature type="transmembrane region" description="Helical" evidence="1">
    <location>
        <begin position="48"/>
        <end position="69"/>
    </location>
</feature>
<proteinExistence type="predicted"/>
<dbReference type="EMBL" id="LNIX01000002">
    <property type="protein sequence ID" value="OXA60140.1"/>
    <property type="molecule type" value="Genomic_DNA"/>
</dbReference>